<evidence type="ECO:0000256" key="7">
    <source>
        <dbReference type="ARBA" id="ARBA00022605"/>
    </source>
</evidence>
<dbReference type="InterPro" id="IPR001468">
    <property type="entry name" value="Indole-3-GlycerolPSynthase_CS"/>
</dbReference>
<keyword evidence="11 16" id="KW-0413">Isomerase</keyword>
<comment type="similarity">
    <text evidence="6">In the C-terminal section; belongs to the TrpF family.</text>
</comment>
<keyword evidence="13" id="KW-0511">Multifunctional enzyme</keyword>
<dbReference type="PANTHER" id="PTHR22854:SF2">
    <property type="entry name" value="INDOLE-3-GLYCEROL-PHOSPHATE SYNTHASE"/>
    <property type="match status" value="1"/>
</dbReference>
<evidence type="ECO:0000256" key="11">
    <source>
        <dbReference type="ARBA" id="ARBA00023235"/>
    </source>
</evidence>
<sequence>MLDPGGVLGEIVARKRVDVAERLAGISLDELRGRAEPTPRSLKAALRAPGARFIMEVKRASPSKGVLRAGADPAVIARGYSGAADAISVLVDTPYFGGSYADLEAVRRAFSGPILAKDFVVDPRQVAEARLHGADAVLVMLSVLEDEEAAAVMAEARRLGMDALVETHTEEEVRRALALDAEIIGINNRQLKTLEVDLAVTERLAPLVPSDRILVAESGIESRADVERLAAHADAFLVGSSLMGAPDPALAARALTFGRVKVCGLTDPHDAATAALNGASFAGLIMVPHTPRAVSVGQAHEIAAAAGIPAVGVFRNEKVAQVAHAALALGLHAVQLHGEEDAGYIRALRAHLPAEVEIWAAAAVGADVPDPRLGADRTLFDTARSGGSGGTGVAFDWERLAGRADLPRAILAGGLEPANARAASQVGAYALDVSSGVEMAPGRKDAGRLQAFFEALRLPVRKDASSC</sequence>
<feature type="domain" description="Indole-3-glycerol phosphate synthase" evidence="17">
    <location>
        <begin position="9"/>
        <end position="255"/>
    </location>
</feature>
<dbReference type="InterPro" id="IPR013798">
    <property type="entry name" value="Indole-3-glycerol_P_synth_dom"/>
</dbReference>
<proteinExistence type="inferred from homology"/>
<dbReference type="EMBL" id="SPDV01000030">
    <property type="protein sequence ID" value="TFI57455.1"/>
    <property type="molecule type" value="Genomic_DNA"/>
</dbReference>
<dbReference type="GO" id="GO:0000162">
    <property type="term" value="P:L-tryptophan biosynthetic process"/>
    <property type="evidence" value="ECO:0007669"/>
    <property type="project" value="UniProtKB-UniRule"/>
</dbReference>
<accession>A0A4Y8ZQN8</accession>
<comment type="caution">
    <text evidence="19">The sequence shown here is derived from an EMBL/GenBank/DDBJ whole genome shotgun (WGS) entry which is preliminary data.</text>
</comment>
<keyword evidence="9 15" id="KW-0822">Tryptophan biosynthesis</keyword>
<comment type="pathway">
    <text evidence="4 15">Amino-acid biosynthesis; L-tryptophan biosynthesis; L-tryptophan from chorismate: step 4/5.</text>
</comment>
<comment type="pathway">
    <text evidence="3 16">Amino-acid biosynthesis; L-tryptophan biosynthesis; L-tryptophan from chorismate: step 3/5.</text>
</comment>
<dbReference type="OrthoDB" id="9804217at2"/>
<reference evidence="19 20" key="1">
    <citation type="submission" date="2019-03" db="EMBL/GenBank/DDBJ databases">
        <title>Genome sequence of Sphingomonas sp. 17J27-24.</title>
        <authorList>
            <person name="Kim M."/>
            <person name="Maeng S."/>
            <person name="Sathiyaraj S."/>
        </authorList>
    </citation>
    <scope>NUCLEOTIDE SEQUENCE [LARGE SCALE GENOMIC DNA]</scope>
    <source>
        <strain evidence="19 20">17J27-24</strain>
    </source>
</reference>
<dbReference type="Pfam" id="PF00218">
    <property type="entry name" value="IGPS"/>
    <property type="match status" value="1"/>
</dbReference>
<evidence type="ECO:0000256" key="1">
    <source>
        <dbReference type="ARBA" id="ARBA00001164"/>
    </source>
</evidence>
<dbReference type="CDD" id="cd00405">
    <property type="entry name" value="PRAI"/>
    <property type="match status" value="1"/>
</dbReference>
<gene>
    <name evidence="19" type="primary">trpCF</name>
    <name evidence="15" type="synonym">trpC</name>
    <name evidence="16" type="synonym">trpF</name>
    <name evidence="19" type="ORF">E2493_14685</name>
</gene>
<evidence type="ECO:0000256" key="5">
    <source>
        <dbReference type="ARBA" id="ARBA00007902"/>
    </source>
</evidence>
<dbReference type="EC" id="4.1.1.48" evidence="15"/>
<keyword evidence="7 15" id="KW-0028">Amino-acid biosynthesis</keyword>
<dbReference type="SUPFAM" id="SSF51366">
    <property type="entry name" value="Ribulose-phoshate binding barrel"/>
    <property type="match status" value="2"/>
</dbReference>
<dbReference type="FunFam" id="3.20.20.70:FF:000024">
    <property type="entry name" value="Indole-3-glycerol phosphate synthase"/>
    <property type="match status" value="1"/>
</dbReference>
<dbReference type="GO" id="GO:0004425">
    <property type="term" value="F:indole-3-glycerol-phosphate synthase activity"/>
    <property type="evidence" value="ECO:0007669"/>
    <property type="project" value="UniProtKB-UniRule"/>
</dbReference>
<protein>
    <recommendedName>
        <fullName evidence="15 16">Multifunctional fusion protein</fullName>
    </recommendedName>
    <domain>
        <recommendedName>
            <fullName evidence="15">Indole-3-glycerol phosphate synthase</fullName>
            <shortName evidence="15">IGPS</shortName>
            <ecNumber evidence="15">4.1.1.48</ecNumber>
        </recommendedName>
    </domain>
    <domain>
        <recommendedName>
            <fullName evidence="16">N-(5'-phosphoribosyl)anthranilate isomerase</fullName>
            <shortName evidence="16">PRAI</shortName>
            <ecNumber evidence="16">5.3.1.24</ecNumber>
        </recommendedName>
    </domain>
</protein>
<evidence type="ECO:0000256" key="16">
    <source>
        <dbReference type="HAMAP-Rule" id="MF_00135"/>
    </source>
</evidence>
<evidence type="ECO:0000256" key="4">
    <source>
        <dbReference type="ARBA" id="ARBA00004696"/>
    </source>
</evidence>
<dbReference type="CDD" id="cd00331">
    <property type="entry name" value="IGPS"/>
    <property type="match status" value="1"/>
</dbReference>
<evidence type="ECO:0000256" key="6">
    <source>
        <dbReference type="ARBA" id="ARBA00009847"/>
    </source>
</evidence>
<evidence type="ECO:0000259" key="18">
    <source>
        <dbReference type="Pfam" id="PF00697"/>
    </source>
</evidence>
<comment type="similarity">
    <text evidence="5">In the N-terminal section; belongs to the TrpC family.</text>
</comment>
<dbReference type="HAMAP" id="MF_00135">
    <property type="entry name" value="PRAI"/>
    <property type="match status" value="1"/>
</dbReference>
<dbReference type="EC" id="5.3.1.24" evidence="16"/>
<dbReference type="GO" id="GO:0004640">
    <property type="term" value="F:phosphoribosylanthranilate isomerase activity"/>
    <property type="evidence" value="ECO:0007669"/>
    <property type="project" value="UniProtKB-UniRule"/>
</dbReference>
<comment type="similarity">
    <text evidence="15">Belongs to the TrpC family.</text>
</comment>
<evidence type="ECO:0000256" key="3">
    <source>
        <dbReference type="ARBA" id="ARBA00004664"/>
    </source>
</evidence>
<evidence type="ECO:0000256" key="14">
    <source>
        <dbReference type="ARBA" id="ARBA00025592"/>
    </source>
</evidence>
<dbReference type="AlphaFoldDB" id="A0A4Y8ZQN8"/>
<name>A0A4Y8ZQN8_9SPHN</name>
<evidence type="ECO:0000256" key="15">
    <source>
        <dbReference type="HAMAP-Rule" id="MF_00134"/>
    </source>
</evidence>
<dbReference type="PROSITE" id="PS00614">
    <property type="entry name" value="IGPS"/>
    <property type="match status" value="1"/>
</dbReference>
<comment type="catalytic activity">
    <reaction evidence="1 16">
        <text>N-(5-phospho-beta-D-ribosyl)anthranilate = 1-(2-carboxyphenylamino)-1-deoxy-D-ribulose 5-phosphate</text>
        <dbReference type="Rhea" id="RHEA:21540"/>
        <dbReference type="ChEBI" id="CHEBI:18277"/>
        <dbReference type="ChEBI" id="CHEBI:58613"/>
        <dbReference type="EC" id="5.3.1.24"/>
    </reaction>
</comment>
<evidence type="ECO:0000256" key="8">
    <source>
        <dbReference type="ARBA" id="ARBA00022793"/>
    </source>
</evidence>
<comment type="similarity">
    <text evidence="16">Belongs to the TrpF family.</text>
</comment>
<evidence type="ECO:0000256" key="13">
    <source>
        <dbReference type="ARBA" id="ARBA00023268"/>
    </source>
</evidence>
<keyword evidence="8 15" id="KW-0210">Decarboxylase</keyword>
<dbReference type="InterPro" id="IPR001240">
    <property type="entry name" value="PRAI_dom"/>
</dbReference>
<dbReference type="NCBIfam" id="NF006945">
    <property type="entry name" value="PRK09427.1"/>
    <property type="match status" value="1"/>
</dbReference>
<dbReference type="RefSeq" id="WP_135088105.1">
    <property type="nucleotide sequence ID" value="NZ_SPDV01000030.1"/>
</dbReference>
<feature type="domain" description="N-(5'phosphoribosyl) anthranilate isomerase (PRAI)" evidence="18">
    <location>
        <begin position="260"/>
        <end position="454"/>
    </location>
</feature>
<dbReference type="InterPro" id="IPR011060">
    <property type="entry name" value="RibuloseP-bd_barrel"/>
</dbReference>
<evidence type="ECO:0000259" key="17">
    <source>
        <dbReference type="Pfam" id="PF00218"/>
    </source>
</evidence>
<evidence type="ECO:0000313" key="19">
    <source>
        <dbReference type="EMBL" id="TFI57455.1"/>
    </source>
</evidence>
<keyword evidence="20" id="KW-1185">Reference proteome</keyword>
<comment type="catalytic activity">
    <reaction evidence="2 15">
        <text>1-(2-carboxyphenylamino)-1-deoxy-D-ribulose 5-phosphate + H(+) = (1S,2R)-1-C-(indol-3-yl)glycerol 3-phosphate + CO2 + H2O</text>
        <dbReference type="Rhea" id="RHEA:23476"/>
        <dbReference type="ChEBI" id="CHEBI:15377"/>
        <dbReference type="ChEBI" id="CHEBI:15378"/>
        <dbReference type="ChEBI" id="CHEBI:16526"/>
        <dbReference type="ChEBI" id="CHEBI:58613"/>
        <dbReference type="ChEBI" id="CHEBI:58866"/>
        <dbReference type="EC" id="4.1.1.48"/>
    </reaction>
</comment>
<keyword evidence="10 15" id="KW-0057">Aromatic amino acid biosynthesis</keyword>
<evidence type="ECO:0000256" key="12">
    <source>
        <dbReference type="ARBA" id="ARBA00023239"/>
    </source>
</evidence>
<organism evidence="19 20">
    <name type="scientific">Sphingomonas parva</name>
    <dbReference type="NCBI Taxonomy" id="2555898"/>
    <lineage>
        <taxon>Bacteria</taxon>
        <taxon>Pseudomonadati</taxon>
        <taxon>Pseudomonadota</taxon>
        <taxon>Alphaproteobacteria</taxon>
        <taxon>Sphingomonadales</taxon>
        <taxon>Sphingomonadaceae</taxon>
        <taxon>Sphingomonas</taxon>
    </lineage>
</organism>
<dbReference type="InterPro" id="IPR013785">
    <property type="entry name" value="Aldolase_TIM"/>
</dbReference>
<evidence type="ECO:0000256" key="9">
    <source>
        <dbReference type="ARBA" id="ARBA00022822"/>
    </source>
</evidence>
<dbReference type="Proteomes" id="UP000298213">
    <property type="component" value="Unassembled WGS sequence"/>
</dbReference>
<evidence type="ECO:0000313" key="20">
    <source>
        <dbReference type="Proteomes" id="UP000298213"/>
    </source>
</evidence>
<evidence type="ECO:0000256" key="2">
    <source>
        <dbReference type="ARBA" id="ARBA00001633"/>
    </source>
</evidence>
<keyword evidence="12 15" id="KW-0456">Lyase</keyword>
<dbReference type="HAMAP" id="MF_00134_B">
    <property type="entry name" value="IGPS_B"/>
    <property type="match status" value="1"/>
</dbReference>
<comment type="function">
    <text evidence="14">Bifunctional enzyme that catalyzes two sequential steps of tryptophan biosynthetic pathway. The first reaction is catalyzed by the isomerase, coded by the TrpF domain; the second reaction is catalyzed by the synthase, coded by the TrpC domain.</text>
</comment>
<dbReference type="PANTHER" id="PTHR22854">
    <property type="entry name" value="TRYPTOPHAN BIOSYNTHESIS PROTEIN"/>
    <property type="match status" value="1"/>
</dbReference>
<evidence type="ECO:0000256" key="10">
    <source>
        <dbReference type="ARBA" id="ARBA00023141"/>
    </source>
</evidence>
<dbReference type="Pfam" id="PF00697">
    <property type="entry name" value="PRAI"/>
    <property type="match status" value="1"/>
</dbReference>
<dbReference type="Gene3D" id="3.20.20.70">
    <property type="entry name" value="Aldolase class I"/>
    <property type="match status" value="2"/>
</dbReference>
<dbReference type="InterPro" id="IPR045186">
    <property type="entry name" value="Indole-3-glycerol_P_synth"/>
</dbReference>
<dbReference type="UniPathway" id="UPA00035">
    <property type="reaction ID" value="UER00042"/>
</dbReference>